<evidence type="ECO:0000256" key="7">
    <source>
        <dbReference type="ARBA" id="ARBA00023053"/>
    </source>
</evidence>
<evidence type="ECO:0000256" key="11">
    <source>
        <dbReference type="ARBA" id="ARBA00023303"/>
    </source>
</evidence>
<proteinExistence type="inferred from homology"/>
<evidence type="ECO:0000256" key="3">
    <source>
        <dbReference type="ARBA" id="ARBA00022448"/>
    </source>
</evidence>
<keyword evidence="4 12" id="KW-0894">Sodium channel</keyword>
<dbReference type="PANTHER" id="PTHR11690:SF288">
    <property type="entry name" value="AMILORIDE-SENSITIVE NA+ CHANNEL-RELATED"/>
    <property type="match status" value="1"/>
</dbReference>
<dbReference type="GO" id="GO:0005886">
    <property type="term" value="C:plasma membrane"/>
    <property type="evidence" value="ECO:0007669"/>
    <property type="project" value="TreeGrafter"/>
</dbReference>
<keyword evidence="6 13" id="KW-1133">Transmembrane helix</keyword>
<name>B0WKH5_CULQU</name>
<dbReference type="Pfam" id="PF00858">
    <property type="entry name" value="ASC"/>
    <property type="match status" value="1"/>
</dbReference>
<organism>
    <name type="scientific">Culex quinquefasciatus</name>
    <name type="common">Southern house mosquito</name>
    <name type="synonym">Culex pungens</name>
    <dbReference type="NCBI Taxonomy" id="7176"/>
    <lineage>
        <taxon>Eukaryota</taxon>
        <taxon>Metazoa</taxon>
        <taxon>Ecdysozoa</taxon>
        <taxon>Arthropoda</taxon>
        <taxon>Hexapoda</taxon>
        <taxon>Insecta</taxon>
        <taxon>Pterygota</taxon>
        <taxon>Neoptera</taxon>
        <taxon>Endopterygota</taxon>
        <taxon>Diptera</taxon>
        <taxon>Nematocera</taxon>
        <taxon>Culicoidea</taxon>
        <taxon>Culicidae</taxon>
        <taxon>Culicinae</taxon>
        <taxon>Culicini</taxon>
        <taxon>Culex</taxon>
        <taxon>Culex</taxon>
    </lineage>
</organism>
<evidence type="ECO:0000256" key="5">
    <source>
        <dbReference type="ARBA" id="ARBA00022692"/>
    </source>
</evidence>
<dbReference type="KEGG" id="cqu:CpipJ_CPIJ007800"/>
<dbReference type="Proteomes" id="UP000002320">
    <property type="component" value="Unassembled WGS sequence"/>
</dbReference>
<reference evidence="14" key="1">
    <citation type="submission" date="2007-03" db="EMBL/GenBank/DDBJ databases">
        <title>Annotation of Culex pipiens quinquefasciatus.</title>
        <authorList>
            <consortium name="The Broad Institute Genome Sequencing Platform"/>
            <person name="Atkinson P.W."/>
            <person name="Hemingway J."/>
            <person name="Christensen B.M."/>
            <person name="Higgs S."/>
            <person name="Kodira C."/>
            <person name="Hannick L."/>
            <person name="Megy K."/>
            <person name="O'Leary S."/>
            <person name="Pearson M."/>
            <person name="Haas B.J."/>
            <person name="Mauceli E."/>
            <person name="Wortman J.R."/>
            <person name="Lee N.H."/>
            <person name="Guigo R."/>
            <person name="Stanke M."/>
            <person name="Alvarado L."/>
            <person name="Amedeo P."/>
            <person name="Antoine C.H."/>
            <person name="Arensburger P."/>
            <person name="Bidwell S.L."/>
            <person name="Crawford M."/>
            <person name="Camaro F."/>
            <person name="Devon K."/>
            <person name="Engels R."/>
            <person name="Hammond M."/>
            <person name="Howarth C."/>
            <person name="Koehrsen M."/>
            <person name="Lawson D."/>
            <person name="Montgomery P."/>
            <person name="Nene V."/>
            <person name="Nusbaum C."/>
            <person name="Puiu D."/>
            <person name="Romero-Severson J."/>
            <person name="Severson D.W."/>
            <person name="Shumway M."/>
            <person name="Sisk P."/>
            <person name="Stolte C."/>
            <person name="Zeng Q."/>
            <person name="Eisenstadt E."/>
            <person name="Fraser-Liggett C."/>
            <person name="Strausberg R."/>
            <person name="Galagan J."/>
            <person name="Birren B."/>
            <person name="Collins F.H."/>
        </authorList>
    </citation>
    <scope>NUCLEOTIDE SEQUENCE [LARGE SCALE GENOMIC DNA]</scope>
    <source>
        <strain evidence="14">JHB</strain>
    </source>
</reference>
<evidence type="ECO:0000256" key="10">
    <source>
        <dbReference type="ARBA" id="ARBA00023201"/>
    </source>
</evidence>
<evidence type="ECO:0000256" key="12">
    <source>
        <dbReference type="RuleBase" id="RU000679"/>
    </source>
</evidence>
<evidence type="ECO:0000256" key="2">
    <source>
        <dbReference type="ARBA" id="ARBA00007193"/>
    </source>
</evidence>
<feature type="transmembrane region" description="Helical" evidence="13">
    <location>
        <begin position="407"/>
        <end position="431"/>
    </location>
</feature>
<dbReference type="PRINTS" id="PR01078">
    <property type="entry name" value="AMINACHANNEL"/>
</dbReference>
<dbReference type="PANTHER" id="PTHR11690">
    <property type="entry name" value="AMILORIDE-SENSITIVE SODIUM CHANNEL-RELATED"/>
    <property type="match status" value="1"/>
</dbReference>
<evidence type="ECO:0000313" key="15">
    <source>
        <dbReference type="EnsemblMetazoa" id="CPIJ007800-PA"/>
    </source>
</evidence>
<dbReference type="VEuPathDB" id="VectorBase:CQUJHB017785"/>
<evidence type="ECO:0000256" key="1">
    <source>
        <dbReference type="ARBA" id="ARBA00004141"/>
    </source>
</evidence>
<dbReference type="AlphaFoldDB" id="B0WKH5"/>
<keyword evidence="9 13" id="KW-0472">Membrane</keyword>
<evidence type="ECO:0000256" key="13">
    <source>
        <dbReference type="SAM" id="Phobius"/>
    </source>
</evidence>
<comment type="similarity">
    <text evidence="2 12">Belongs to the amiloride-sensitive sodium channel (TC 1.A.6) family.</text>
</comment>
<dbReference type="eggNOG" id="KOG4294">
    <property type="taxonomic scope" value="Eukaryota"/>
</dbReference>
<comment type="subcellular location">
    <subcellularLocation>
        <location evidence="1">Membrane</location>
        <topology evidence="1">Multi-pass membrane protein</topology>
    </subcellularLocation>
</comment>
<gene>
    <name evidence="15" type="primary">6039639</name>
    <name evidence="14" type="ORF">CpipJ_CPIJ007800</name>
</gene>
<dbReference type="GO" id="GO:0015280">
    <property type="term" value="F:ligand-gated sodium channel activity"/>
    <property type="evidence" value="ECO:0007669"/>
    <property type="project" value="TreeGrafter"/>
</dbReference>
<dbReference type="OMA" id="IECYRNI"/>
<evidence type="ECO:0000256" key="6">
    <source>
        <dbReference type="ARBA" id="ARBA00022989"/>
    </source>
</evidence>
<dbReference type="Gene3D" id="1.10.287.770">
    <property type="entry name" value="YojJ-like"/>
    <property type="match status" value="1"/>
</dbReference>
<evidence type="ECO:0000256" key="8">
    <source>
        <dbReference type="ARBA" id="ARBA00023065"/>
    </source>
</evidence>
<keyword evidence="16" id="KW-1185">Reference proteome</keyword>
<dbReference type="OrthoDB" id="7759848at2759"/>
<keyword evidence="7" id="KW-0915">Sodium</keyword>
<keyword evidence="11 12" id="KW-0407">Ion channel</keyword>
<evidence type="ECO:0000256" key="9">
    <source>
        <dbReference type="ARBA" id="ARBA00023136"/>
    </source>
</evidence>
<keyword evidence="10 12" id="KW-0739">Sodium transport</keyword>
<keyword evidence="5 12" id="KW-0812">Transmembrane</keyword>
<evidence type="ECO:0000256" key="4">
    <source>
        <dbReference type="ARBA" id="ARBA00022461"/>
    </source>
</evidence>
<sequence>MYHKWDENPVVIVYAPEFAPISTVPFPAITMCPLSKARVDQFNLTQTYELSRSGTSLDRTRGRKLRALAHVCPYSHLWGNFSMSEGESVIQTLRNMSFPKKTIAQWCMWRYKVVNCSDMLTKTLTEDGICYTFNGLPASKLYRADFETPAATDSNWTQDSGYGSSAGLNAYPFRSMGNGLISGLFVALSVRTIDQEFLCSGPYTGFKIVVHTPDEVAMSGDWFFRLNNEDDIALTFTPNVMYTSEKLRNASPMRRSCFFDNERYLRFFNSYNQANCAAECMANLTLQKCGCVKFSMPRTADMKICDASKIECYRNILIEAFDEEIRHAMQGMISLCGCYPACNSVEYRVEISRMPFYFQELSRAAGEAFDKYKGYDIAVMSMSFKHRHHLPIWRREMLGVTDVIAEFGGLFALLLGASALSLCEILYYACLRPLRRERIPRLAINWMYVLPWAARQNPFRTRMNQPEDW</sequence>
<dbReference type="VEuPathDB" id="VectorBase:CPIJ007800"/>
<dbReference type="Gene3D" id="1.10.287.820">
    <property type="entry name" value="Acid-sensing ion channel domain"/>
    <property type="match status" value="1"/>
</dbReference>
<evidence type="ECO:0000313" key="16">
    <source>
        <dbReference type="Proteomes" id="UP000002320"/>
    </source>
</evidence>
<dbReference type="InParanoid" id="B0WKH5"/>
<dbReference type="InterPro" id="IPR001873">
    <property type="entry name" value="ENaC"/>
</dbReference>
<evidence type="ECO:0000313" key="14">
    <source>
        <dbReference type="EMBL" id="EDS29851.1"/>
    </source>
</evidence>
<reference evidence="15" key="2">
    <citation type="submission" date="2020-05" db="UniProtKB">
        <authorList>
            <consortium name="EnsemblMetazoa"/>
        </authorList>
    </citation>
    <scope>IDENTIFICATION</scope>
    <source>
        <strain evidence="15">JHB</strain>
    </source>
</reference>
<protein>
    <submittedName>
        <fullName evidence="14 15">Pickpocket</fullName>
    </submittedName>
</protein>
<keyword evidence="8 12" id="KW-0406">Ion transport</keyword>
<dbReference type="HOGENOM" id="CLU_024950_1_1_1"/>
<accession>B0WKH5</accession>
<dbReference type="EMBL" id="DS231972">
    <property type="protein sequence ID" value="EDS29851.1"/>
    <property type="molecule type" value="Genomic_DNA"/>
</dbReference>
<dbReference type="EnsemblMetazoa" id="CPIJ007800-RA">
    <property type="protein sequence ID" value="CPIJ007800-PA"/>
    <property type="gene ID" value="CPIJ007800"/>
</dbReference>
<keyword evidence="3 12" id="KW-0813">Transport</keyword>